<feature type="compositionally biased region" description="Basic residues" evidence="3">
    <location>
        <begin position="16"/>
        <end position="30"/>
    </location>
</feature>
<evidence type="ECO:0000259" key="4">
    <source>
        <dbReference type="SMART" id="SM00477"/>
    </source>
</evidence>
<dbReference type="OrthoDB" id="9811262at2"/>
<name>A0A4P7VS90_9BACT</name>
<sequence>MSKFASIFSDKEMATRRKSNNNTRRKKKSGKNGLSRTTKSYFASLCTLVLVLIALVSKSFSGCKTLNGGFLSHGHIPDLERVVTAKGTPEQIVSYEGMTISYNPAKHVPNWVAWELTADETRGKEPRAQNFQADESVAGCADPWDYSYSGYDRGHMAPASDMKWSRNAMKESFYMTNICPQVKSFNSGTWKRLEEKCRTWAQCDSAIVIIAGPVLTDSITESIGDNRVAVPKRFFKIIASPYANPPRGIAFILNNGKNKGGLQEAAVSIDSVESLTGHDFFSTLPDDIERLVESQCRFHYWSTLKPTEK</sequence>
<dbReference type="SMART" id="SM00892">
    <property type="entry name" value="Endonuclease_NS"/>
    <property type="match status" value="1"/>
</dbReference>
<dbReference type="EMBL" id="CP039394">
    <property type="protein sequence ID" value="QCD37213.1"/>
    <property type="molecule type" value="Genomic_DNA"/>
</dbReference>
<keyword evidence="7" id="KW-0255">Endonuclease</keyword>
<keyword evidence="7" id="KW-0614">Plasmid</keyword>
<dbReference type="Gene3D" id="3.40.570.10">
    <property type="entry name" value="Extracellular Endonuclease, subunit A"/>
    <property type="match status" value="1"/>
</dbReference>
<dbReference type="GO" id="GO:0004519">
    <property type="term" value="F:endonuclease activity"/>
    <property type="evidence" value="ECO:0007669"/>
    <property type="project" value="UniProtKB-KW"/>
</dbReference>
<keyword evidence="7" id="KW-0378">Hydrolase</keyword>
<feature type="domain" description="ENPP1-3/EXOG-like endonuclease/phosphodiesterase" evidence="4">
    <location>
        <begin position="95"/>
        <end position="287"/>
    </location>
</feature>
<protein>
    <submittedName>
        <fullName evidence="7">DNA/RNA non-specific endonuclease</fullName>
    </submittedName>
</protein>
<evidence type="ECO:0000256" key="1">
    <source>
        <dbReference type="PIRSR" id="PIRSR640255-1"/>
    </source>
</evidence>
<feature type="active site" description="Proton acceptor" evidence="1">
    <location>
        <position position="155"/>
    </location>
</feature>
<dbReference type="GO" id="GO:0016787">
    <property type="term" value="F:hydrolase activity"/>
    <property type="evidence" value="ECO:0007669"/>
    <property type="project" value="InterPro"/>
</dbReference>
<dbReference type="SUPFAM" id="SSF54060">
    <property type="entry name" value="His-Me finger endonucleases"/>
    <property type="match status" value="1"/>
</dbReference>
<evidence type="ECO:0000313" key="8">
    <source>
        <dbReference type="Proteomes" id="UP000297031"/>
    </source>
</evidence>
<evidence type="ECO:0000313" key="6">
    <source>
        <dbReference type="EMBL" id="QCD36033.1"/>
    </source>
</evidence>
<dbReference type="Pfam" id="PF01223">
    <property type="entry name" value="Endonuclease_NS"/>
    <property type="match status" value="1"/>
</dbReference>
<evidence type="ECO:0000313" key="7">
    <source>
        <dbReference type="EMBL" id="QCD37213.1"/>
    </source>
</evidence>
<evidence type="ECO:0000256" key="2">
    <source>
        <dbReference type="PIRSR" id="PIRSR640255-2"/>
    </source>
</evidence>
<evidence type="ECO:0000259" key="5">
    <source>
        <dbReference type="SMART" id="SM00892"/>
    </source>
</evidence>
<keyword evidence="8" id="KW-1185">Reference proteome</keyword>
<dbReference type="CDD" id="cd00091">
    <property type="entry name" value="NUC"/>
    <property type="match status" value="1"/>
</dbReference>
<dbReference type="GO" id="GO:0003676">
    <property type="term" value="F:nucleic acid binding"/>
    <property type="evidence" value="ECO:0007669"/>
    <property type="project" value="InterPro"/>
</dbReference>
<dbReference type="InterPro" id="IPR001604">
    <property type="entry name" value="Endo_G_ENPP1-like_dom"/>
</dbReference>
<geneLocation type="plasmid" evidence="7">
    <name>pTAA-4-1</name>
</geneLocation>
<dbReference type="Proteomes" id="UP000297031">
    <property type="component" value="Plasmid pTAA-4-1"/>
</dbReference>
<gene>
    <name evidence="6" type="ORF">E7746_09130</name>
    <name evidence="7" type="ORF">E7746_14845</name>
</gene>
<geneLocation type="plasmid" evidence="8">
    <name>ptaa-4-1</name>
</geneLocation>
<dbReference type="AlphaFoldDB" id="A0A4P7VS90"/>
<feature type="domain" description="DNA/RNA non-specific endonuclease/pyrophosphatase/phosphodiesterase" evidence="5">
    <location>
        <begin position="94"/>
        <end position="287"/>
    </location>
</feature>
<dbReference type="EMBL" id="CP039393">
    <property type="protein sequence ID" value="QCD36033.1"/>
    <property type="molecule type" value="Genomic_DNA"/>
</dbReference>
<dbReference type="InterPro" id="IPR044925">
    <property type="entry name" value="His-Me_finger_sf"/>
</dbReference>
<dbReference type="InterPro" id="IPR044929">
    <property type="entry name" value="DNA/RNA_non-sp_Endonuclease_sf"/>
</dbReference>
<dbReference type="InterPro" id="IPR020821">
    <property type="entry name" value="ENPP1-3/EXOG-like_nuc-like"/>
</dbReference>
<dbReference type="SMART" id="SM00477">
    <property type="entry name" value="NUC"/>
    <property type="match status" value="1"/>
</dbReference>
<proteinExistence type="predicted"/>
<dbReference type="KEGG" id="mgod:E7746_14845"/>
<accession>A0A4P7VS90</accession>
<feature type="region of interest" description="Disordered" evidence="3">
    <location>
        <begin position="1"/>
        <end position="34"/>
    </location>
</feature>
<dbReference type="PANTHER" id="PTHR13966:SF5">
    <property type="entry name" value="ENDONUCLEASE G, MITOCHONDRIAL"/>
    <property type="match status" value="1"/>
</dbReference>
<dbReference type="GO" id="GO:0046872">
    <property type="term" value="F:metal ion binding"/>
    <property type="evidence" value="ECO:0007669"/>
    <property type="project" value="UniProtKB-KW"/>
</dbReference>
<dbReference type="InterPro" id="IPR040255">
    <property type="entry name" value="Non-specific_endonuclease"/>
</dbReference>
<evidence type="ECO:0000256" key="3">
    <source>
        <dbReference type="SAM" id="MobiDB-lite"/>
    </source>
</evidence>
<organism evidence="7 8">
    <name type="scientific">Muribaculum gordoncarteri</name>
    <dbReference type="NCBI Taxonomy" id="2530390"/>
    <lineage>
        <taxon>Bacteria</taxon>
        <taxon>Pseudomonadati</taxon>
        <taxon>Bacteroidota</taxon>
        <taxon>Bacteroidia</taxon>
        <taxon>Bacteroidales</taxon>
        <taxon>Muribaculaceae</taxon>
        <taxon>Muribaculum</taxon>
    </lineage>
</organism>
<reference evidence="7 8" key="1">
    <citation type="submission" date="2019-02" db="EMBL/GenBank/DDBJ databases">
        <title>Isolation and identification of novel species under the genus Muribaculum.</title>
        <authorList>
            <person name="Miyake S."/>
            <person name="Ding Y."/>
            <person name="Low A."/>
            <person name="Soh M."/>
            <person name="Seedorf H."/>
        </authorList>
    </citation>
    <scope>NUCLEOTIDE SEQUENCE [LARGE SCALE GENOMIC DNA]</scope>
    <source>
        <strain evidence="7 8">TLL-A4</strain>
        <plasmid evidence="7">pTAA-4-1</plasmid>
        <plasmid evidence="8">ptaa-4-1</plasmid>
    </source>
</reference>
<keyword evidence="7" id="KW-0540">Nuclease</keyword>
<dbReference type="PANTHER" id="PTHR13966">
    <property type="entry name" value="ENDONUCLEASE RELATED"/>
    <property type="match status" value="1"/>
</dbReference>
<dbReference type="Proteomes" id="UP000297031">
    <property type="component" value="Chromosome"/>
</dbReference>
<feature type="binding site" evidence="2">
    <location>
        <position position="186"/>
    </location>
    <ligand>
        <name>Mg(2+)</name>
        <dbReference type="ChEBI" id="CHEBI:18420"/>
        <note>catalytic</note>
    </ligand>
</feature>
<keyword evidence="2" id="KW-0479">Metal-binding</keyword>
<dbReference type="KEGG" id="mgod:E7746_09130"/>